<dbReference type="InterPro" id="IPR011712">
    <property type="entry name" value="Sig_transdc_His_kin_sub3_dim/P"/>
</dbReference>
<dbReference type="InterPro" id="IPR005467">
    <property type="entry name" value="His_kinase_dom"/>
</dbReference>
<dbReference type="GO" id="GO:0046983">
    <property type="term" value="F:protein dimerization activity"/>
    <property type="evidence" value="ECO:0007669"/>
    <property type="project" value="InterPro"/>
</dbReference>
<dbReference type="EC" id="2.7.13.3" evidence="13"/>
<feature type="transmembrane region" description="Helical" evidence="14">
    <location>
        <begin position="12"/>
        <end position="33"/>
    </location>
</feature>
<evidence type="ECO:0000256" key="8">
    <source>
        <dbReference type="ARBA" id="ARBA00022777"/>
    </source>
</evidence>
<evidence type="ECO:0000256" key="13">
    <source>
        <dbReference type="PIRNR" id="PIRNR037431"/>
    </source>
</evidence>
<dbReference type="Proteomes" id="UP000002939">
    <property type="component" value="Unassembled WGS sequence"/>
</dbReference>
<comment type="caution">
    <text evidence="16">The sequence shown here is derived from an EMBL/GenBank/DDBJ whole genome shotgun (WGS) entry which is preliminary data.</text>
</comment>
<evidence type="ECO:0000259" key="15">
    <source>
        <dbReference type="PROSITE" id="PS50109"/>
    </source>
</evidence>
<dbReference type="GO" id="GO:0005524">
    <property type="term" value="F:ATP binding"/>
    <property type="evidence" value="ECO:0007669"/>
    <property type="project" value="UniProtKB-UniRule"/>
</dbReference>
<dbReference type="InterPro" id="IPR003594">
    <property type="entry name" value="HATPase_dom"/>
</dbReference>
<protein>
    <recommendedName>
        <fullName evidence="13">Sensor histidine kinase</fullName>
        <ecNumber evidence="13">2.7.13.3</ecNumber>
    </recommendedName>
</protein>
<dbReference type="SUPFAM" id="SSF55874">
    <property type="entry name" value="ATPase domain of HSP90 chaperone/DNA topoisomerase II/histidine kinase"/>
    <property type="match status" value="1"/>
</dbReference>
<sequence>MKKWFLRICFVVFLFVSSIFLIGVNVIHSLFGIELFEKLSSNQLIILFLVVTLIVFVITFMAASIVFFLQRLTDSVMYNQLEAIRNQQYSNVKKSVDEIWYRPLLMIRLDTFFQETAKIAEMQEQLVQNLQQISSRPEYIGEETKEEIIELERHRIARELHDSVSQQLFAAMMMLSAMNEQKEQLSPVIQQQLALVEKVINDSQSEMRALLLHLRPISLENKTLVQGIESLLKELTTKVQLSLHWELDEVTLPSTFEDHLFRIVQELVSNTLRHAKAKQLEVFLKQKDDYIILKLVDDGIGFDTSVSKAGSYGLKNIEERVAGMGGQCKIISIANQGTIIEIKIPQKQEKE</sequence>
<keyword evidence="17" id="KW-1185">Reference proteome</keyword>
<dbReference type="STRING" id="626369.HMPREF0446_00624"/>
<keyword evidence="8 13" id="KW-0418">Kinase</keyword>
<keyword evidence="12 13" id="KW-0472">Membrane</keyword>
<dbReference type="GO" id="GO:0005886">
    <property type="term" value="C:plasma membrane"/>
    <property type="evidence" value="ECO:0007669"/>
    <property type="project" value="UniProtKB-SubCell"/>
</dbReference>
<dbReference type="AlphaFoldDB" id="D0BKY9"/>
<keyword evidence="6 14" id="KW-0812">Transmembrane</keyword>
<evidence type="ECO:0000256" key="11">
    <source>
        <dbReference type="ARBA" id="ARBA00023012"/>
    </source>
</evidence>
<evidence type="ECO:0000313" key="16">
    <source>
        <dbReference type="EMBL" id="EEW93742.1"/>
    </source>
</evidence>
<dbReference type="PIRSF" id="PIRSF037431">
    <property type="entry name" value="STHK_LiaS"/>
    <property type="match status" value="1"/>
</dbReference>
<dbReference type="CDD" id="cd16917">
    <property type="entry name" value="HATPase_UhpB-NarQ-NarX-like"/>
    <property type="match status" value="1"/>
</dbReference>
<proteinExistence type="predicted"/>
<dbReference type="Gene3D" id="3.30.565.10">
    <property type="entry name" value="Histidine kinase-like ATPase, C-terminal domain"/>
    <property type="match status" value="1"/>
</dbReference>
<keyword evidence="4" id="KW-0597">Phosphoprotein</keyword>
<accession>D0BKY9</accession>
<comment type="catalytic activity">
    <reaction evidence="1 13">
        <text>ATP + protein L-histidine = ADP + protein N-phospho-L-histidine.</text>
        <dbReference type="EC" id="2.7.13.3"/>
    </reaction>
</comment>
<evidence type="ECO:0000256" key="14">
    <source>
        <dbReference type="SAM" id="Phobius"/>
    </source>
</evidence>
<name>D0BKY9_9LACT</name>
<keyword evidence="5 13" id="KW-0808">Transferase</keyword>
<dbReference type="PROSITE" id="PS50109">
    <property type="entry name" value="HIS_KIN"/>
    <property type="match status" value="1"/>
</dbReference>
<dbReference type="SMART" id="SM00387">
    <property type="entry name" value="HATPase_c"/>
    <property type="match status" value="1"/>
</dbReference>
<keyword evidence="10 14" id="KW-1133">Transmembrane helix</keyword>
<dbReference type="EMBL" id="ACRF02000013">
    <property type="protein sequence ID" value="EEW93742.1"/>
    <property type="molecule type" value="Genomic_DNA"/>
</dbReference>
<evidence type="ECO:0000256" key="6">
    <source>
        <dbReference type="ARBA" id="ARBA00022692"/>
    </source>
</evidence>
<dbReference type="PANTHER" id="PTHR24421:SF37">
    <property type="entry name" value="SENSOR HISTIDINE KINASE NARS"/>
    <property type="match status" value="1"/>
</dbReference>
<evidence type="ECO:0000256" key="12">
    <source>
        <dbReference type="ARBA" id="ARBA00023136"/>
    </source>
</evidence>
<keyword evidence="11 13" id="KW-0902">Two-component regulatory system</keyword>
<dbReference type="InterPro" id="IPR036890">
    <property type="entry name" value="HATPase_C_sf"/>
</dbReference>
<dbReference type="GO" id="GO:0000155">
    <property type="term" value="F:phosphorelay sensor kinase activity"/>
    <property type="evidence" value="ECO:0007669"/>
    <property type="project" value="UniProtKB-UniRule"/>
</dbReference>
<dbReference type="InterPro" id="IPR017202">
    <property type="entry name" value="LiaS/VraS"/>
</dbReference>
<organism evidence="16 17">
    <name type="scientific">Granulicatella elegans ATCC 700633</name>
    <dbReference type="NCBI Taxonomy" id="626369"/>
    <lineage>
        <taxon>Bacteria</taxon>
        <taxon>Bacillati</taxon>
        <taxon>Bacillota</taxon>
        <taxon>Bacilli</taxon>
        <taxon>Lactobacillales</taxon>
        <taxon>Carnobacteriaceae</taxon>
        <taxon>Granulicatella</taxon>
    </lineage>
</organism>
<dbReference type="Gene3D" id="1.20.5.1930">
    <property type="match status" value="1"/>
</dbReference>
<evidence type="ECO:0000256" key="5">
    <source>
        <dbReference type="ARBA" id="ARBA00022679"/>
    </source>
</evidence>
<feature type="transmembrane region" description="Helical" evidence="14">
    <location>
        <begin position="45"/>
        <end position="69"/>
    </location>
</feature>
<dbReference type="HOGENOM" id="CLU_000445_20_12_9"/>
<dbReference type="RefSeq" id="WP_006702898.1">
    <property type="nucleotide sequence ID" value="NZ_KI391971.1"/>
</dbReference>
<dbReference type="Pfam" id="PF02518">
    <property type="entry name" value="HATPase_c"/>
    <property type="match status" value="1"/>
</dbReference>
<comment type="subcellular location">
    <subcellularLocation>
        <location evidence="2 13">Cell membrane</location>
        <topology evidence="2 13">Multi-pass membrane protein</topology>
    </subcellularLocation>
</comment>
<dbReference type="PANTHER" id="PTHR24421">
    <property type="entry name" value="NITRATE/NITRITE SENSOR PROTEIN NARX-RELATED"/>
    <property type="match status" value="1"/>
</dbReference>
<evidence type="ECO:0000313" key="17">
    <source>
        <dbReference type="Proteomes" id="UP000002939"/>
    </source>
</evidence>
<evidence type="ECO:0000256" key="1">
    <source>
        <dbReference type="ARBA" id="ARBA00000085"/>
    </source>
</evidence>
<dbReference type="OrthoDB" id="9795828at2"/>
<evidence type="ECO:0000256" key="10">
    <source>
        <dbReference type="ARBA" id="ARBA00022989"/>
    </source>
</evidence>
<keyword evidence="3 13" id="KW-1003">Cell membrane</keyword>
<evidence type="ECO:0000256" key="2">
    <source>
        <dbReference type="ARBA" id="ARBA00004651"/>
    </source>
</evidence>
<dbReference type="eggNOG" id="COG4585">
    <property type="taxonomic scope" value="Bacteria"/>
</dbReference>
<keyword evidence="9 13" id="KW-0067">ATP-binding</keyword>
<evidence type="ECO:0000256" key="9">
    <source>
        <dbReference type="ARBA" id="ARBA00022840"/>
    </source>
</evidence>
<feature type="domain" description="Histidine kinase" evidence="15">
    <location>
        <begin position="155"/>
        <end position="348"/>
    </location>
</feature>
<dbReference type="Pfam" id="PF07730">
    <property type="entry name" value="HisKA_3"/>
    <property type="match status" value="1"/>
</dbReference>
<reference evidence="16" key="2">
    <citation type="submission" date="2011-10" db="EMBL/GenBank/DDBJ databases">
        <title>The Genome Sequence of Granulicatella elegans ATCC 700633.</title>
        <authorList>
            <consortium name="The Broad Institute Genome Sequencing Platform"/>
            <consortium name="The Broad Institute Genome Sequencing Center for Infectious Disease"/>
            <person name="Earl A."/>
            <person name="Ward D."/>
            <person name="Feldgarden M."/>
            <person name="Gevers D."/>
            <person name="Sibley C.D."/>
            <person name="Field T.R."/>
            <person name="Grinwis M."/>
            <person name="Eshaghurshan C.S."/>
            <person name="Surette M.G."/>
            <person name="Young S.K."/>
            <person name="Zeng Q."/>
            <person name="Gargeya S."/>
            <person name="Fitzgerald M."/>
            <person name="Haas B."/>
            <person name="Abouelleil A."/>
            <person name="Alvarado L."/>
            <person name="Arachchi H.M."/>
            <person name="Berlin A."/>
            <person name="Brown A."/>
            <person name="Chapman S.B."/>
            <person name="Chen Z."/>
            <person name="Dunbar C."/>
            <person name="Freedman E."/>
            <person name="Gearin G."/>
            <person name="Goldberg J."/>
            <person name="Griggs A."/>
            <person name="Gujja S."/>
            <person name="Heiman D."/>
            <person name="Howarth C."/>
            <person name="Larson L."/>
            <person name="Lui A."/>
            <person name="MacDonald P.J.P."/>
            <person name="Montmayeur A."/>
            <person name="Murphy C."/>
            <person name="Neiman D."/>
            <person name="Pearson M."/>
            <person name="Priest M."/>
            <person name="Roberts A."/>
            <person name="Saif S."/>
            <person name="Shea T."/>
            <person name="Shenoy N."/>
            <person name="Sisk P."/>
            <person name="Stolte C."/>
            <person name="Sykes S."/>
            <person name="Wortman J."/>
            <person name="Nusbaum C."/>
            <person name="Birren B."/>
        </authorList>
    </citation>
    <scope>NUCLEOTIDE SEQUENCE [LARGE SCALE GENOMIC DNA]</scope>
    <source>
        <strain evidence="16">ATCC 700633</strain>
    </source>
</reference>
<evidence type="ECO:0000256" key="7">
    <source>
        <dbReference type="ARBA" id="ARBA00022741"/>
    </source>
</evidence>
<reference evidence="16" key="1">
    <citation type="submission" date="2009-09" db="EMBL/GenBank/DDBJ databases">
        <authorList>
            <consortium name="The Broad Institute Genome Sequencing Platform"/>
            <person name="Ward D."/>
            <person name="Feldgarden M."/>
            <person name="Earl A."/>
            <person name="Young S.K."/>
            <person name="Zeng Q."/>
            <person name="Koehrsen M."/>
            <person name="Alvarado L."/>
            <person name="Berlin A."/>
            <person name="Bochicchio J."/>
            <person name="Borenstein D."/>
            <person name="Chapman S.B."/>
            <person name="Chen Z."/>
            <person name="Engels R."/>
            <person name="Freedman E."/>
            <person name="Gellesch M."/>
            <person name="Goldberg J."/>
            <person name="Griggs A."/>
            <person name="Gujja S."/>
            <person name="Heilman E."/>
            <person name="Heiman D."/>
            <person name="Hepburn T."/>
            <person name="Howarth C."/>
            <person name="Jen D."/>
            <person name="Larson L."/>
            <person name="Lewis B."/>
            <person name="Mehta T."/>
            <person name="Park D."/>
            <person name="Pearson M."/>
            <person name="Roberts A."/>
            <person name="Saif S."/>
            <person name="Shea T."/>
            <person name="Shenoy N."/>
            <person name="Sisk P."/>
            <person name="Stolte C."/>
            <person name="Sykes S."/>
            <person name="Thomson T."/>
            <person name="Walk T."/>
            <person name="White J."/>
            <person name="Yandava C."/>
            <person name="Sibley C.D."/>
            <person name="Field T.R."/>
            <person name="Grinwis M."/>
            <person name="Eshaghurshan C.S."/>
            <person name="Surette M.G."/>
            <person name="Haas B."/>
            <person name="Nusbaum C."/>
            <person name="Birren B."/>
        </authorList>
    </citation>
    <scope>NUCLEOTIDE SEQUENCE [LARGE SCALE GENOMIC DNA]</scope>
    <source>
        <strain evidence="16">ATCC 700633</strain>
    </source>
</reference>
<gene>
    <name evidence="16" type="ORF">HMPREF0446_00624</name>
</gene>
<keyword evidence="7 13" id="KW-0547">Nucleotide-binding</keyword>
<evidence type="ECO:0000256" key="4">
    <source>
        <dbReference type="ARBA" id="ARBA00022553"/>
    </source>
</evidence>
<dbReference type="InterPro" id="IPR050482">
    <property type="entry name" value="Sensor_HK_TwoCompSys"/>
</dbReference>
<evidence type="ECO:0000256" key="3">
    <source>
        <dbReference type="ARBA" id="ARBA00022475"/>
    </source>
</evidence>